<evidence type="ECO:0000313" key="1">
    <source>
        <dbReference type="EMBL" id="KAJ8622419.1"/>
    </source>
</evidence>
<comment type="caution">
    <text evidence="1">The sequence shown here is derived from an EMBL/GenBank/DDBJ whole genome shotgun (WGS) entry which is preliminary data.</text>
</comment>
<keyword evidence="2" id="KW-1185">Reference proteome</keyword>
<organism evidence="1 2">
    <name type="scientific">Persea americana</name>
    <name type="common">Avocado</name>
    <dbReference type="NCBI Taxonomy" id="3435"/>
    <lineage>
        <taxon>Eukaryota</taxon>
        <taxon>Viridiplantae</taxon>
        <taxon>Streptophyta</taxon>
        <taxon>Embryophyta</taxon>
        <taxon>Tracheophyta</taxon>
        <taxon>Spermatophyta</taxon>
        <taxon>Magnoliopsida</taxon>
        <taxon>Magnoliidae</taxon>
        <taxon>Laurales</taxon>
        <taxon>Lauraceae</taxon>
        <taxon>Persea</taxon>
    </lineage>
</organism>
<reference evidence="1 2" key="1">
    <citation type="journal article" date="2022" name="Hortic Res">
        <title>A haplotype resolved chromosomal level avocado genome allows analysis of novel avocado genes.</title>
        <authorList>
            <person name="Nath O."/>
            <person name="Fletcher S.J."/>
            <person name="Hayward A."/>
            <person name="Shaw L.M."/>
            <person name="Masouleh A.K."/>
            <person name="Furtado A."/>
            <person name="Henry R.J."/>
            <person name="Mitter N."/>
        </authorList>
    </citation>
    <scope>NUCLEOTIDE SEQUENCE [LARGE SCALE GENOMIC DNA]</scope>
    <source>
        <strain evidence="2">cv. Hass</strain>
    </source>
</reference>
<gene>
    <name evidence="1" type="ORF">MRB53_030948</name>
</gene>
<dbReference type="EMBL" id="CM056818">
    <property type="protein sequence ID" value="KAJ8622419.1"/>
    <property type="molecule type" value="Genomic_DNA"/>
</dbReference>
<sequence>MPIARTGVFIDDYLEYSSTLPSELQRLLNTIAELDERSQATINQTRDQTKFCLWLTSQTSENENPEEDDATTFEEMRKEIETNQDNALKLSTEKVSLARAAYDLIDNHIKRLDEDLNQLAEVLKQEGKIPQDEPAILPPLPLVPKLERRKSYFRVPALVDADQPSDTNEPTYCVCNQVSFGDMIECDNDDCEGGEWFHYACVGLTPGTSFRGHFSAAVEACAGQVACMYLFALVLFQFRFLKLVWIIEVY</sequence>
<dbReference type="Proteomes" id="UP001234297">
    <property type="component" value="Chromosome 10"/>
</dbReference>
<accession>A0ACC2KMN5</accession>
<proteinExistence type="predicted"/>
<name>A0ACC2KMN5_PERAE</name>
<evidence type="ECO:0000313" key="2">
    <source>
        <dbReference type="Proteomes" id="UP001234297"/>
    </source>
</evidence>
<protein>
    <submittedName>
        <fullName evidence="1">Uncharacterized protein</fullName>
    </submittedName>
</protein>